<keyword evidence="2 5" id="KW-0645">Protease</keyword>
<dbReference type="PROSITE" id="PS50106">
    <property type="entry name" value="PDZ"/>
    <property type="match status" value="1"/>
</dbReference>
<reference evidence="7 8" key="1">
    <citation type="submission" date="2022-01" db="EMBL/GenBank/DDBJ databases">
        <title>Alkalihalobacillus sp. EGI L200015, a novel bacterium isolated from a salt lake sediment.</title>
        <authorList>
            <person name="Gao L."/>
            <person name="Fang B.-Z."/>
            <person name="Li W.-J."/>
        </authorList>
    </citation>
    <scope>NUCLEOTIDE SEQUENCE [LARGE SCALE GENOMIC DNA]</scope>
    <source>
        <strain evidence="7 8">KCTC 12718</strain>
    </source>
</reference>
<keyword evidence="4 5" id="KW-0720">Serine protease</keyword>
<dbReference type="SMART" id="SM00245">
    <property type="entry name" value="TSPc"/>
    <property type="match status" value="1"/>
</dbReference>
<dbReference type="InterPro" id="IPR055210">
    <property type="entry name" value="CtpA/B_N"/>
</dbReference>
<evidence type="ECO:0000256" key="2">
    <source>
        <dbReference type="ARBA" id="ARBA00022670"/>
    </source>
</evidence>
<dbReference type="InterPro" id="IPR036366">
    <property type="entry name" value="PGBDSf"/>
</dbReference>
<comment type="similarity">
    <text evidence="1 5">Belongs to the peptidase S41A family.</text>
</comment>
<dbReference type="InterPro" id="IPR036365">
    <property type="entry name" value="PGBD-like_sf"/>
</dbReference>
<evidence type="ECO:0000256" key="1">
    <source>
        <dbReference type="ARBA" id="ARBA00009179"/>
    </source>
</evidence>
<dbReference type="Gene3D" id="3.90.226.10">
    <property type="entry name" value="2-enoyl-CoA Hydratase, Chain A, domain 1"/>
    <property type="match status" value="1"/>
</dbReference>
<dbReference type="Pfam" id="PF13180">
    <property type="entry name" value="PDZ_2"/>
    <property type="match status" value="1"/>
</dbReference>
<proteinExistence type="inferred from homology"/>
<dbReference type="PANTHER" id="PTHR32060">
    <property type="entry name" value="TAIL-SPECIFIC PROTEASE"/>
    <property type="match status" value="1"/>
</dbReference>
<dbReference type="NCBIfam" id="TIGR00225">
    <property type="entry name" value="prc"/>
    <property type="match status" value="1"/>
</dbReference>
<dbReference type="RefSeq" id="WP_236337876.1">
    <property type="nucleotide sequence ID" value="NZ_JAKIJS010000001.1"/>
</dbReference>
<dbReference type="InterPro" id="IPR002477">
    <property type="entry name" value="Peptidoglycan-bd-like"/>
</dbReference>
<evidence type="ECO:0000256" key="4">
    <source>
        <dbReference type="ARBA" id="ARBA00022825"/>
    </source>
</evidence>
<evidence type="ECO:0000313" key="7">
    <source>
        <dbReference type="EMBL" id="MCF6138721.1"/>
    </source>
</evidence>
<dbReference type="SMART" id="SM00228">
    <property type="entry name" value="PDZ"/>
    <property type="match status" value="1"/>
</dbReference>
<sequence>MRGKVAALLVAGSLAVGAGGTYAGMSLFSDDGQTQSLLEKATENGKNLNAGASVSEEEFEKIEKTYKLISEQYVEDVDKQQLLDGAIQGMVNTLDDPYSVYMDPNTAKQFNDTLESSFEGIGAEVTMMDGYVTIVAPFEDSPAEKAGLKPHDQIVSIDGKSTKGLDLYEAVLKIRGKKGTTVKLEVKRAGVSNTLQVDVKRDKIPIETVYSEVIEDDGKKVGHLKITSFSENTADDFAKQLKALEKKDIDGLVIDVRGNPGGFLQSVEKIAQHFITKDDPIVQIESRAGEKQRFFSDQTSKKDYPIVALIDGGSASASEILAAALKEAGGYDVVGEKSFGKGTVQQAVEMDDGSSIKLTMFKWLTPDGNWIHKKGVKPTIKVEQPDFYRANPITIEKPLKFDMTGEQVKNVQTMLKGLGFNPGRDDGYFDEKTETAVRAFQNANDLKASGNVDEETATMMQTKLLEKIDSGKNDQQLKAAIEVLFGK</sequence>
<feature type="domain" description="PDZ" evidence="6">
    <location>
        <begin position="111"/>
        <end position="175"/>
    </location>
</feature>
<dbReference type="InterPro" id="IPR005151">
    <property type="entry name" value="Tail-specific_protease"/>
</dbReference>
<dbReference type="InterPro" id="IPR004447">
    <property type="entry name" value="Peptidase_S41A"/>
</dbReference>
<organism evidence="7 8">
    <name type="scientific">Pseudalkalibacillus berkeleyi</name>
    <dbReference type="NCBI Taxonomy" id="1069813"/>
    <lineage>
        <taxon>Bacteria</taxon>
        <taxon>Bacillati</taxon>
        <taxon>Bacillota</taxon>
        <taxon>Bacilli</taxon>
        <taxon>Bacillales</taxon>
        <taxon>Fictibacillaceae</taxon>
        <taxon>Pseudalkalibacillus</taxon>
    </lineage>
</organism>
<dbReference type="Gene3D" id="3.30.750.44">
    <property type="match status" value="1"/>
</dbReference>
<keyword evidence="3 5" id="KW-0378">Hydrolase</keyword>
<dbReference type="Pfam" id="PF03572">
    <property type="entry name" value="Peptidase_S41"/>
    <property type="match status" value="1"/>
</dbReference>
<dbReference type="EMBL" id="JAKIJS010000001">
    <property type="protein sequence ID" value="MCF6138721.1"/>
    <property type="molecule type" value="Genomic_DNA"/>
</dbReference>
<dbReference type="SUPFAM" id="SSF52096">
    <property type="entry name" value="ClpP/crotonase"/>
    <property type="match status" value="1"/>
</dbReference>
<protein>
    <submittedName>
        <fullName evidence="7">S41 family peptidase</fullName>
    </submittedName>
</protein>
<dbReference type="CDD" id="cd07560">
    <property type="entry name" value="Peptidase_S41_CPP"/>
    <property type="match status" value="1"/>
</dbReference>
<dbReference type="InterPro" id="IPR001478">
    <property type="entry name" value="PDZ"/>
</dbReference>
<evidence type="ECO:0000256" key="3">
    <source>
        <dbReference type="ARBA" id="ARBA00022801"/>
    </source>
</evidence>
<dbReference type="InterPro" id="IPR036034">
    <property type="entry name" value="PDZ_sf"/>
</dbReference>
<dbReference type="Gene3D" id="2.30.42.10">
    <property type="match status" value="1"/>
</dbReference>
<dbReference type="Pfam" id="PF01471">
    <property type="entry name" value="PG_binding_1"/>
    <property type="match status" value="1"/>
</dbReference>
<dbReference type="SUPFAM" id="SSF47090">
    <property type="entry name" value="PGBD-like"/>
    <property type="match status" value="1"/>
</dbReference>
<evidence type="ECO:0000259" key="6">
    <source>
        <dbReference type="PROSITE" id="PS50106"/>
    </source>
</evidence>
<dbReference type="PANTHER" id="PTHR32060:SF29">
    <property type="entry name" value="CARBOXY-TERMINAL PROCESSING PROTEASE CTPB"/>
    <property type="match status" value="1"/>
</dbReference>
<accession>A0ABS9H3N8</accession>
<dbReference type="Gene3D" id="1.10.101.10">
    <property type="entry name" value="PGBD-like superfamily/PGBD"/>
    <property type="match status" value="1"/>
</dbReference>
<dbReference type="CDD" id="cd06782">
    <property type="entry name" value="cpPDZ_CPP-like"/>
    <property type="match status" value="1"/>
</dbReference>
<evidence type="ECO:0000313" key="8">
    <source>
        <dbReference type="Proteomes" id="UP001649381"/>
    </source>
</evidence>
<keyword evidence="8" id="KW-1185">Reference proteome</keyword>
<dbReference type="InterPro" id="IPR029045">
    <property type="entry name" value="ClpP/crotonase-like_dom_sf"/>
</dbReference>
<evidence type="ECO:0000256" key="5">
    <source>
        <dbReference type="RuleBase" id="RU004404"/>
    </source>
</evidence>
<dbReference type="SUPFAM" id="SSF50156">
    <property type="entry name" value="PDZ domain-like"/>
    <property type="match status" value="1"/>
</dbReference>
<gene>
    <name evidence="7" type="ORF">L2716_13375</name>
</gene>
<name>A0ABS9H3N8_9BACL</name>
<comment type="caution">
    <text evidence="7">The sequence shown here is derived from an EMBL/GenBank/DDBJ whole genome shotgun (WGS) entry which is preliminary data.</text>
</comment>
<dbReference type="Proteomes" id="UP001649381">
    <property type="component" value="Unassembled WGS sequence"/>
</dbReference>
<dbReference type="Pfam" id="PF22694">
    <property type="entry name" value="CtpB_N-like"/>
    <property type="match status" value="1"/>
</dbReference>